<accession>A0A437MTY0</accession>
<gene>
    <name evidence="1" type="ORF">EOD41_10845</name>
</gene>
<organism evidence="1 2">
    <name type="scientific">Mucilaginibacter limnophilus</name>
    <dbReference type="NCBI Taxonomy" id="1932778"/>
    <lineage>
        <taxon>Bacteria</taxon>
        <taxon>Pseudomonadati</taxon>
        <taxon>Bacteroidota</taxon>
        <taxon>Sphingobacteriia</taxon>
        <taxon>Sphingobacteriales</taxon>
        <taxon>Sphingobacteriaceae</taxon>
        <taxon>Mucilaginibacter</taxon>
    </lineage>
</organism>
<sequence length="100" mass="11536">MRLRVIKEASSNRDLIVNKEGTLEIAVYHLVIEQLHQAPDLVYLFGDDHGDHLAFEIRKGNFDDESLADAITWYAAERLDHPGMEVLLDDPRPNHNRLFN</sequence>
<dbReference type="AlphaFoldDB" id="A0A437MTY0"/>
<evidence type="ECO:0000313" key="1">
    <source>
        <dbReference type="EMBL" id="RVU01103.1"/>
    </source>
</evidence>
<evidence type="ECO:0000313" key="2">
    <source>
        <dbReference type="Proteomes" id="UP000282759"/>
    </source>
</evidence>
<dbReference type="EMBL" id="SACK01000003">
    <property type="protein sequence ID" value="RVU01103.1"/>
    <property type="molecule type" value="Genomic_DNA"/>
</dbReference>
<comment type="caution">
    <text evidence="1">The sequence shown here is derived from an EMBL/GenBank/DDBJ whole genome shotgun (WGS) entry which is preliminary data.</text>
</comment>
<dbReference type="Proteomes" id="UP000282759">
    <property type="component" value="Unassembled WGS sequence"/>
</dbReference>
<keyword evidence="2" id="KW-1185">Reference proteome</keyword>
<dbReference type="RefSeq" id="WP_127704814.1">
    <property type="nucleotide sequence ID" value="NZ_SACK01000003.1"/>
</dbReference>
<proteinExistence type="predicted"/>
<protein>
    <submittedName>
        <fullName evidence="1">Uncharacterized protein</fullName>
    </submittedName>
</protein>
<dbReference type="OrthoDB" id="9812769at2"/>
<name>A0A437MTY0_9SPHI</name>
<reference evidence="1 2" key="1">
    <citation type="submission" date="2019-01" db="EMBL/GenBank/DDBJ databases">
        <authorList>
            <person name="Chen W.-M."/>
        </authorList>
    </citation>
    <scope>NUCLEOTIDE SEQUENCE [LARGE SCALE GENOMIC DNA]</scope>
    <source>
        <strain evidence="1 2">YBJ-36</strain>
    </source>
</reference>